<evidence type="ECO:0000256" key="1">
    <source>
        <dbReference type="SAM" id="Phobius"/>
    </source>
</evidence>
<sequence length="75" mass="8085">MTDIVTELPAAVLAPVAESLIARGDLAHLALFLWAGGASALLVLTLRDLAGANRRFDAFVRELARFNRRHDGEDG</sequence>
<dbReference type="EMBL" id="JAASQI010000003">
    <property type="protein sequence ID" value="NIJ57753.1"/>
    <property type="molecule type" value="Genomic_DNA"/>
</dbReference>
<reference evidence="2 3" key="1">
    <citation type="submission" date="2020-03" db="EMBL/GenBank/DDBJ databases">
        <title>Genomic Encyclopedia of Type Strains, Phase IV (KMG-IV): sequencing the most valuable type-strain genomes for metagenomic binning, comparative biology and taxonomic classification.</title>
        <authorList>
            <person name="Goeker M."/>
        </authorList>
    </citation>
    <scope>NUCLEOTIDE SEQUENCE [LARGE SCALE GENOMIC DNA]</scope>
    <source>
        <strain evidence="2 3">DSM 103870</strain>
    </source>
</reference>
<proteinExistence type="predicted"/>
<name>A0ABX0UXS3_9HYPH</name>
<comment type="caution">
    <text evidence="2">The sequence shown here is derived from an EMBL/GenBank/DDBJ whole genome shotgun (WGS) entry which is preliminary data.</text>
</comment>
<keyword evidence="1" id="KW-0812">Transmembrane</keyword>
<accession>A0ABX0UXS3</accession>
<keyword evidence="1" id="KW-1133">Transmembrane helix</keyword>
<protein>
    <submittedName>
        <fullName evidence="2">Uncharacterized protein</fullName>
    </submittedName>
</protein>
<dbReference type="Proteomes" id="UP001429580">
    <property type="component" value="Unassembled WGS sequence"/>
</dbReference>
<gene>
    <name evidence="2" type="ORF">FHS82_001589</name>
</gene>
<feature type="transmembrane region" description="Helical" evidence="1">
    <location>
        <begin position="26"/>
        <end position="46"/>
    </location>
</feature>
<evidence type="ECO:0000313" key="2">
    <source>
        <dbReference type="EMBL" id="NIJ57753.1"/>
    </source>
</evidence>
<organism evidence="2 3">
    <name type="scientific">Pseudochelatococcus lubricantis</name>
    <dbReference type="NCBI Taxonomy" id="1538102"/>
    <lineage>
        <taxon>Bacteria</taxon>
        <taxon>Pseudomonadati</taxon>
        <taxon>Pseudomonadota</taxon>
        <taxon>Alphaproteobacteria</taxon>
        <taxon>Hyphomicrobiales</taxon>
        <taxon>Chelatococcaceae</taxon>
        <taxon>Pseudochelatococcus</taxon>
    </lineage>
</organism>
<evidence type="ECO:0000313" key="3">
    <source>
        <dbReference type="Proteomes" id="UP001429580"/>
    </source>
</evidence>
<dbReference type="RefSeq" id="WP_208394144.1">
    <property type="nucleotide sequence ID" value="NZ_JAASQI010000003.1"/>
</dbReference>
<keyword evidence="1" id="KW-0472">Membrane</keyword>
<keyword evidence="3" id="KW-1185">Reference proteome</keyword>